<proteinExistence type="predicted"/>
<comment type="caution">
    <text evidence="2">The sequence shown here is derived from an EMBL/GenBank/DDBJ whole genome shotgun (WGS) entry which is preliminary data.</text>
</comment>
<dbReference type="AlphaFoldDB" id="A0A0F9ST83"/>
<evidence type="ECO:0000313" key="2">
    <source>
        <dbReference type="EMBL" id="KKN40221.1"/>
    </source>
</evidence>
<dbReference type="InterPro" id="IPR038726">
    <property type="entry name" value="PDDEXK_AddAB-type"/>
</dbReference>
<sequence>MTGFLASALLLFAIAVVILWHRLKRSDALGIDGRLIWVDDGRRTKPFFNARYKVFGKPDLLYRVNGGVLAVEYKSRNGPIFESDIVQAKCAALSARGDQYKVSRILVKTGQAEKYITLPRSDRALYREIESATILARKAKNGEAVPCLPAPRKCRSCAYRDHCRESAGN</sequence>
<gene>
    <name evidence="2" type="ORF">LCGC14_0735610</name>
</gene>
<dbReference type="Gene3D" id="3.90.320.10">
    <property type="match status" value="1"/>
</dbReference>
<protein>
    <recommendedName>
        <fullName evidence="1">PD-(D/E)XK endonuclease-like domain-containing protein</fullName>
    </recommendedName>
</protein>
<dbReference type="Pfam" id="PF12705">
    <property type="entry name" value="PDDEXK_1"/>
    <property type="match status" value="1"/>
</dbReference>
<feature type="domain" description="PD-(D/E)XK endonuclease-like" evidence="1">
    <location>
        <begin position="45"/>
        <end position="164"/>
    </location>
</feature>
<reference evidence="2" key="1">
    <citation type="journal article" date="2015" name="Nature">
        <title>Complex archaea that bridge the gap between prokaryotes and eukaryotes.</title>
        <authorList>
            <person name="Spang A."/>
            <person name="Saw J.H."/>
            <person name="Jorgensen S.L."/>
            <person name="Zaremba-Niedzwiedzka K."/>
            <person name="Martijn J."/>
            <person name="Lind A.E."/>
            <person name="van Eijk R."/>
            <person name="Schleper C."/>
            <person name="Guy L."/>
            <person name="Ettema T.J."/>
        </authorList>
    </citation>
    <scope>NUCLEOTIDE SEQUENCE</scope>
</reference>
<evidence type="ECO:0000259" key="1">
    <source>
        <dbReference type="Pfam" id="PF12705"/>
    </source>
</evidence>
<dbReference type="EMBL" id="LAZR01001717">
    <property type="protein sequence ID" value="KKN40221.1"/>
    <property type="molecule type" value="Genomic_DNA"/>
</dbReference>
<accession>A0A0F9ST83</accession>
<dbReference type="InterPro" id="IPR011604">
    <property type="entry name" value="PDDEXK-like_dom_sf"/>
</dbReference>
<organism evidence="2">
    <name type="scientific">marine sediment metagenome</name>
    <dbReference type="NCBI Taxonomy" id="412755"/>
    <lineage>
        <taxon>unclassified sequences</taxon>
        <taxon>metagenomes</taxon>
        <taxon>ecological metagenomes</taxon>
    </lineage>
</organism>
<name>A0A0F9ST83_9ZZZZ</name>